<evidence type="ECO:0000313" key="3">
    <source>
        <dbReference type="Proteomes" id="UP000288805"/>
    </source>
</evidence>
<dbReference type="AlphaFoldDB" id="A0A438DSF7"/>
<accession>A0A438DSF7</accession>
<gene>
    <name evidence="2" type="ORF">CK203_090277</name>
</gene>
<feature type="compositionally biased region" description="Polar residues" evidence="1">
    <location>
        <begin position="7"/>
        <end position="22"/>
    </location>
</feature>
<proteinExistence type="predicted"/>
<feature type="compositionally biased region" description="Basic and acidic residues" evidence="1">
    <location>
        <begin position="203"/>
        <end position="216"/>
    </location>
</feature>
<dbReference type="Proteomes" id="UP000288805">
    <property type="component" value="Unassembled WGS sequence"/>
</dbReference>
<feature type="compositionally biased region" description="Basic residues" evidence="1">
    <location>
        <begin position="217"/>
        <end position="229"/>
    </location>
</feature>
<reference evidence="2 3" key="1">
    <citation type="journal article" date="2018" name="PLoS Genet.">
        <title>Population sequencing reveals clonal diversity and ancestral inbreeding in the grapevine cultivar Chardonnay.</title>
        <authorList>
            <person name="Roach M.J."/>
            <person name="Johnson D.L."/>
            <person name="Bohlmann J."/>
            <person name="van Vuuren H.J."/>
            <person name="Jones S.J."/>
            <person name="Pretorius I.S."/>
            <person name="Schmidt S.A."/>
            <person name="Borneman A.R."/>
        </authorList>
    </citation>
    <scope>NUCLEOTIDE SEQUENCE [LARGE SCALE GENOMIC DNA]</scope>
    <source>
        <strain evidence="3">cv. Chardonnay</strain>
        <tissue evidence="2">Leaf</tissue>
    </source>
</reference>
<dbReference type="EMBL" id="QGNW01001507">
    <property type="protein sequence ID" value="RVW38419.1"/>
    <property type="molecule type" value="Genomic_DNA"/>
</dbReference>
<evidence type="ECO:0000313" key="2">
    <source>
        <dbReference type="EMBL" id="RVW38419.1"/>
    </source>
</evidence>
<sequence length="275" mass="30384">MPAKNDIASSNAAGQGEKSGQTGLVDGDPTSIEKVTHGAIFFSKEQFNARLHFPLPSLFKQFLHYTQIPIAYIHPNVVRVLIGCNILNMLFHLDLFLLEVFFVYTIKKGKKDIFSIFAHILSLQPVIGLPDSNKGGAKGHARIEGSSSGVGGENTIHMFEQAPQPYVLPIILRRLPMVMVHGEHFVLKDLPFYEEAHEVNAKARQEHLDQREEKRQERKLRRAPSKKGRASLSATCPLVKKKKKPSAKAIKVLAPVFASPSVSTPSAFSLADSSV</sequence>
<organism evidence="2 3">
    <name type="scientific">Vitis vinifera</name>
    <name type="common">Grape</name>
    <dbReference type="NCBI Taxonomy" id="29760"/>
    <lineage>
        <taxon>Eukaryota</taxon>
        <taxon>Viridiplantae</taxon>
        <taxon>Streptophyta</taxon>
        <taxon>Embryophyta</taxon>
        <taxon>Tracheophyta</taxon>
        <taxon>Spermatophyta</taxon>
        <taxon>Magnoliopsida</taxon>
        <taxon>eudicotyledons</taxon>
        <taxon>Gunneridae</taxon>
        <taxon>Pentapetalae</taxon>
        <taxon>rosids</taxon>
        <taxon>Vitales</taxon>
        <taxon>Vitaceae</taxon>
        <taxon>Viteae</taxon>
        <taxon>Vitis</taxon>
    </lineage>
</organism>
<comment type="caution">
    <text evidence="2">The sequence shown here is derived from an EMBL/GenBank/DDBJ whole genome shotgun (WGS) entry which is preliminary data.</text>
</comment>
<name>A0A438DSF7_VITVI</name>
<evidence type="ECO:0000256" key="1">
    <source>
        <dbReference type="SAM" id="MobiDB-lite"/>
    </source>
</evidence>
<feature type="region of interest" description="Disordered" evidence="1">
    <location>
        <begin position="203"/>
        <end position="246"/>
    </location>
</feature>
<feature type="region of interest" description="Disordered" evidence="1">
    <location>
        <begin position="1"/>
        <end position="27"/>
    </location>
</feature>
<protein>
    <submittedName>
        <fullName evidence="2">Uncharacterized protein</fullName>
    </submittedName>
</protein>